<dbReference type="AlphaFoldDB" id="A0A1I0GT73"/>
<dbReference type="Pfam" id="PF06970">
    <property type="entry name" value="RepA_N"/>
    <property type="match status" value="1"/>
</dbReference>
<evidence type="ECO:0000259" key="2">
    <source>
        <dbReference type="Pfam" id="PF19481"/>
    </source>
</evidence>
<dbReference type="RefSeq" id="WP_074649967.1">
    <property type="nucleotide sequence ID" value="NZ_FOIL01000037.1"/>
</dbReference>
<sequence length="289" mass="33325">MGRGYFYRGQSEQFVFYRTPKALFSEPEYEKLTIPAKALYGILLDRESLSDKSGWFDDNGRIFVYMTNKSICKALNISDKTATKLLVELEEIDLIQRVRQGQGKPTRIYVKNFLDTESLRFLTRKNSDSGLGDVPGLGSEKLRCNNTENNNTEFIDTNLISSADKKGRDERSQYRQYFMEELAIDIMKERYPYDKEVIDEILELILDTVCSTRKTIGIAGEQRPIDIVKSRFMKLDSGHLEFVLQSMSDNTTLIRNMKQYLLAALYNAPLTMNNYYKSLVKHDMASGII</sequence>
<reference evidence="3 4" key="1">
    <citation type="submission" date="2016-10" db="EMBL/GenBank/DDBJ databases">
        <authorList>
            <person name="de Groot N.N."/>
        </authorList>
    </citation>
    <scope>NUCLEOTIDE SEQUENCE [LARGE SCALE GENOMIC DNA]</scope>
    <source>
        <strain evidence="3 4">KH1P1</strain>
    </source>
</reference>
<protein>
    <submittedName>
        <fullName evidence="3">Replication initiator protein A (RepA) N-terminus</fullName>
    </submittedName>
</protein>
<evidence type="ECO:0000259" key="1">
    <source>
        <dbReference type="Pfam" id="PF06970"/>
    </source>
</evidence>
<dbReference type="Pfam" id="PF19481">
    <property type="entry name" value="DUF6017"/>
    <property type="match status" value="1"/>
</dbReference>
<dbReference type="SUPFAM" id="SSF46785">
    <property type="entry name" value="Winged helix' DNA-binding domain"/>
    <property type="match status" value="1"/>
</dbReference>
<evidence type="ECO:0000313" key="3">
    <source>
        <dbReference type="EMBL" id="SET73444.1"/>
    </source>
</evidence>
<dbReference type="InterPro" id="IPR046059">
    <property type="entry name" value="DUF6017"/>
</dbReference>
<gene>
    <name evidence="3" type="ORF">SAMN04487771_103710</name>
</gene>
<dbReference type="InterPro" id="IPR010724">
    <property type="entry name" value="RepA_N"/>
</dbReference>
<name>A0A1I0GT73_9FIRM</name>
<proteinExistence type="predicted"/>
<organism evidence="3 4">
    <name type="scientific">[Clostridium] aminophilum</name>
    <dbReference type="NCBI Taxonomy" id="1526"/>
    <lineage>
        <taxon>Bacteria</taxon>
        <taxon>Bacillati</taxon>
        <taxon>Bacillota</taxon>
        <taxon>Clostridia</taxon>
        <taxon>Lachnospirales</taxon>
        <taxon>Lachnospiraceae</taxon>
    </lineage>
</organism>
<dbReference type="Proteomes" id="UP000199820">
    <property type="component" value="Unassembled WGS sequence"/>
</dbReference>
<feature type="domain" description="DUF6017" evidence="2">
    <location>
        <begin position="164"/>
        <end position="287"/>
    </location>
</feature>
<dbReference type="OrthoDB" id="9803733at2"/>
<accession>A0A1I0GT73</accession>
<keyword evidence="4" id="KW-1185">Reference proteome</keyword>
<dbReference type="InterPro" id="IPR036390">
    <property type="entry name" value="WH_DNA-bd_sf"/>
</dbReference>
<evidence type="ECO:0000313" key="4">
    <source>
        <dbReference type="Proteomes" id="UP000199820"/>
    </source>
</evidence>
<feature type="domain" description="Replication initiator A N-terminal" evidence="1">
    <location>
        <begin position="16"/>
        <end position="89"/>
    </location>
</feature>
<dbReference type="EMBL" id="FOIL01000037">
    <property type="protein sequence ID" value="SET73444.1"/>
    <property type="molecule type" value="Genomic_DNA"/>
</dbReference>